<feature type="domain" description="PAC" evidence="18">
    <location>
        <begin position="512"/>
        <end position="564"/>
    </location>
</feature>
<keyword evidence="10" id="KW-0067">ATP-binding</keyword>
<dbReference type="PROSITE" id="PS50109">
    <property type="entry name" value="HIS_KIN"/>
    <property type="match status" value="1"/>
</dbReference>
<dbReference type="CDD" id="cd16922">
    <property type="entry name" value="HATPase_EvgS-ArcB-TorS-like"/>
    <property type="match status" value="1"/>
</dbReference>
<sequence>MNLVKSFKNYLQRKSIADQLLYGIMAAAVISVLFIGHYWTSLETRRFKKQSEEIRDRFVNSRMDVVKDEVTRAIGFINYNRSLSEERMKSGLKQRVDEAWAIASNIYEENKATKSRSDIEKLIKDAIRPIRFSNDRGDIFIYTTNGVSVLLPRSRHRENIPSLDYRDQHGNYVVRNEVELLRQVDQGFIHYYAPGKDNAGDSVLLKSSYVRRFAPFNWYLGSKDYLEDFEKDMKDRILEYLSKIRYGNDGYLFVNTIDGEALITNGIKHLKPQIIYSSRDSNWIQVYKKQVDIYNTTGSGFIEYQFRRLLSEDFETKISYLGTVKEWGWIVGTGFYENEIESFIRENRKIMEVQIKTVIFHIVLSLLVVLIFIWLVSRWISRKFSQGFAIFNLHFRKAGLESIEMNQENLVFSEFRELAESVNAMTEELDSARKSLVKERSLLRSLIDSSPDFIFFKDLNSNFVGCNKAFADYLGIEERELIGRSDYDFFPKEIAEKYHQFDRRIIADRIPVRSEEWITFSDGSRRLMDTLKVLNSDSAGNPIGIVAISRDISEKEEIQQKYITAKEKAEEADRLKTAFLANMSHEIRTPMNSIIGFSNLLTEEDLTPEDKAEFIRHINHGSETLLSLIDDIIDIAKIEAGQLMVTFEPYNLREMMDELYHTHAELLKRKGKEQVNLVLESEQLPGGDVILTDPFRLKQVMTNLLVNAVKFTEKGSITYGYKVSGEFLHFFVRDTGIGISSEGIKVIFERFRQDNRYGIKHQGGTGLGLAISRHIVQLLGGDISVTSSPGEGALFSFLIPYNAYTAYTDISSEKRRGRDSTFAMDWSSKTILVVEDMESHYNYIRSALMRTGLNMVRVSNGQESIESCLNDHQIDVVLMDVNLPDMDGYTATRKIKAHRPGIPVIAQTAYNLPGEEKRSREAGCDAYISKPVKLKILLDVLGRFLDNKK</sequence>
<dbReference type="PROSITE" id="PS50113">
    <property type="entry name" value="PAC"/>
    <property type="match status" value="1"/>
</dbReference>
<dbReference type="InterPro" id="IPR001789">
    <property type="entry name" value="Sig_transdc_resp-reg_receiver"/>
</dbReference>
<dbReference type="Gene3D" id="3.40.50.2300">
    <property type="match status" value="1"/>
</dbReference>
<evidence type="ECO:0000256" key="10">
    <source>
        <dbReference type="ARBA" id="ARBA00022840"/>
    </source>
</evidence>
<dbReference type="SMART" id="SM00388">
    <property type="entry name" value="HisKA"/>
    <property type="match status" value="1"/>
</dbReference>
<evidence type="ECO:0000256" key="6">
    <source>
        <dbReference type="ARBA" id="ARBA00022679"/>
    </source>
</evidence>
<dbReference type="GO" id="GO:0009927">
    <property type="term" value="F:histidine phosphotransfer kinase activity"/>
    <property type="evidence" value="ECO:0007669"/>
    <property type="project" value="TreeGrafter"/>
</dbReference>
<dbReference type="InterPro" id="IPR011006">
    <property type="entry name" value="CheY-like_superfamily"/>
</dbReference>
<keyword evidence="7 14" id="KW-0812">Transmembrane</keyword>
<comment type="catalytic activity">
    <reaction evidence="1">
        <text>ATP + protein L-histidine = ADP + protein N-phospho-L-histidine.</text>
        <dbReference type="EC" id="2.7.13.3"/>
    </reaction>
</comment>
<keyword evidence="9 19" id="KW-0418">Kinase</keyword>
<dbReference type="PANTHER" id="PTHR43047">
    <property type="entry name" value="TWO-COMPONENT HISTIDINE PROTEIN KINASE"/>
    <property type="match status" value="1"/>
</dbReference>
<dbReference type="Pfam" id="PF08448">
    <property type="entry name" value="PAS_4"/>
    <property type="match status" value="1"/>
</dbReference>
<evidence type="ECO:0000256" key="9">
    <source>
        <dbReference type="ARBA" id="ARBA00022777"/>
    </source>
</evidence>
<dbReference type="SUPFAM" id="SSF52172">
    <property type="entry name" value="CheY-like"/>
    <property type="match status" value="1"/>
</dbReference>
<dbReference type="SMART" id="SM00387">
    <property type="entry name" value="HATPase_c"/>
    <property type="match status" value="1"/>
</dbReference>
<dbReference type="FunFam" id="1.10.287.130:FF:000002">
    <property type="entry name" value="Two-component osmosensing histidine kinase"/>
    <property type="match status" value="1"/>
</dbReference>
<dbReference type="Gene3D" id="3.30.565.10">
    <property type="entry name" value="Histidine kinase-like ATPase, C-terminal domain"/>
    <property type="match status" value="1"/>
</dbReference>
<dbReference type="PROSITE" id="PS50112">
    <property type="entry name" value="PAS"/>
    <property type="match status" value="1"/>
</dbReference>
<keyword evidence="12" id="KW-0902">Two-component regulatory system</keyword>
<dbReference type="CDD" id="cd00130">
    <property type="entry name" value="PAS"/>
    <property type="match status" value="1"/>
</dbReference>
<feature type="domain" description="Histidine kinase" evidence="15">
    <location>
        <begin position="582"/>
        <end position="803"/>
    </location>
</feature>
<dbReference type="Pfam" id="PF00512">
    <property type="entry name" value="HisKA"/>
    <property type="match status" value="1"/>
</dbReference>
<dbReference type="SUPFAM" id="SSF47384">
    <property type="entry name" value="Homodimeric domain of signal transducing histidine kinase"/>
    <property type="match status" value="1"/>
</dbReference>
<dbReference type="InterPro" id="IPR013656">
    <property type="entry name" value="PAS_4"/>
</dbReference>
<organism evidence="19">
    <name type="scientific">bioreactor metagenome</name>
    <dbReference type="NCBI Taxonomy" id="1076179"/>
    <lineage>
        <taxon>unclassified sequences</taxon>
        <taxon>metagenomes</taxon>
        <taxon>ecological metagenomes</taxon>
    </lineage>
</organism>
<evidence type="ECO:0000256" key="7">
    <source>
        <dbReference type="ARBA" id="ARBA00022692"/>
    </source>
</evidence>
<keyword evidence="5" id="KW-0597">Phosphoprotein</keyword>
<feature type="transmembrane region" description="Helical" evidence="14">
    <location>
        <begin position="358"/>
        <end position="376"/>
    </location>
</feature>
<evidence type="ECO:0000256" key="4">
    <source>
        <dbReference type="ARBA" id="ARBA00022475"/>
    </source>
</evidence>
<keyword evidence="6 19" id="KW-0808">Transferase</keyword>
<dbReference type="InterPro" id="IPR004358">
    <property type="entry name" value="Sig_transdc_His_kin-like_C"/>
</dbReference>
<dbReference type="SUPFAM" id="SSF55785">
    <property type="entry name" value="PYP-like sensor domain (PAS domain)"/>
    <property type="match status" value="1"/>
</dbReference>
<evidence type="ECO:0000259" key="16">
    <source>
        <dbReference type="PROSITE" id="PS50110"/>
    </source>
</evidence>
<dbReference type="SMART" id="SM00448">
    <property type="entry name" value="REC"/>
    <property type="match status" value="1"/>
</dbReference>
<feature type="transmembrane region" description="Helical" evidence="14">
    <location>
        <begin position="20"/>
        <end position="39"/>
    </location>
</feature>
<evidence type="ECO:0000313" key="19">
    <source>
        <dbReference type="EMBL" id="MPL72259.1"/>
    </source>
</evidence>
<dbReference type="InterPro" id="IPR033480">
    <property type="entry name" value="sCache_2"/>
</dbReference>
<evidence type="ECO:0000256" key="12">
    <source>
        <dbReference type="ARBA" id="ARBA00023012"/>
    </source>
</evidence>
<evidence type="ECO:0000259" key="18">
    <source>
        <dbReference type="PROSITE" id="PS50113"/>
    </source>
</evidence>
<proteinExistence type="predicted"/>
<dbReference type="InterPro" id="IPR000014">
    <property type="entry name" value="PAS"/>
</dbReference>
<protein>
    <recommendedName>
        <fullName evidence="3">histidine kinase</fullName>
        <ecNumber evidence="3">2.7.13.3</ecNumber>
    </recommendedName>
</protein>
<dbReference type="PRINTS" id="PR00344">
    <property type="entry name" value="BCTRLSENSOR"/>
</dbReference>
<dbReference type="SMART" id="SM01049">
    <property type="entry name" value="Cache_2"/>
    <property type="match status" value="1"/>
</dbReference>
<dbReference type="Pfam" id="PF02518">
    <property type="entry name" value="HATPase_c"/>
    <property type="match status" value="1"/>
</dbReference>
<dbReference type="InterPro" id="IPR036097">
    <property type="entry name" value="HisK_dim/P_sf"/>
</dbReference>
<reference evidence="19" key="1">
    <citation type="submission" date="2019-08" db="EMBL/GenBank/DDBJ databases">
        <authorList>
            <person name="Kucharzyk K."/>
            <person name="Murdoch R.W."/>
            <person name="Higgins S."/>
            <person name="Loffler F."/>
        </authorList>
    </citation>
    <scope>NUCLEOTIDE SEQUENCE</scope>
</reference>
<dbReference type="CDD" id="cd00082">
    <property type="entry name" value="HisKA"/>
    <property type="match status" value="1"/>
</dbReference>
<evidence type="ECO:0000256" key="2">
    <source>
        <dbReference type="ARBA" id="ARBA00004651"/>
    </source>
</evidence>
<dbReference type="EMBL" id="VSSQ01000064">
    <property type="protein sequence ID" value="MPL72259.1"/>
    <property type="molecule type" value="Genomic_DNA"/>
</dbReference>
<dbReference type="InterPro" id="IPR036890">
    <property type="entry name" value="HATPase_C_sf"/>
</dbReference>
<dbReference type="InterPro" id="IPR035965">
    <property type="entry name" value="PAS-like_dom_sf"/>
</dbReference>
<gene>
    <name evidence="19" type="primary">rcsC_31</name>
    <name evidence="19" type="ORF">SDC9_18040</name>
</gene>
<dbReference type="Pfam" id="PF00072">
    <property type="entry name" value="Response_reg"/>
    <property type="match status" value="1"/>
</dbReference>
<keyword evidence="8" id="KW-0547">Nucleotide-binding</keyword>
<evidence type="ECO:0000256" key="14">
    <source>
        <dbReference type="SAM" id="Phobius"/>
    </source>
</evidence>
<dbReference type="GO" id="GO:0005886">
    <property type="term" value="C:plasma membrane"/>
    <property type="evidence" value="ECO:0007669"/>
    <property type="project" value="UniProtKB-SubCell"/>
</dbReference>
<accession>A0A644U019</accession>
<comment type="caution">
    <text evidence="19">The sequence shown here is derived from an EMBL/GenBank/DDBJ whole genome shotgun (WGS) entry which is preliminary data.</text>
</comment>
<feature type="domain" description="Response regulatory" evidence="16">
    <location>
        <begin position="830"/>
        <end position="945"/>
    </location>
</feature>
<dbReference type="SUPFAM" id="SSF55874">
    <property type="entry name" value="ATPase domain of HSP90 chaperone/DNA topoisomerase II/histidine kinase"/>
    <property type="match status" value="1"/>
</dbReference>
<dbReference type="InterPro" id="IPR005467">
    <property type="entry name" value="His_kinase_dom"/>
</dbReference>
<dbReference type="GO" id="GO:0000155">
    <property type="term" value="F:phosphorelay sensor kinase activity"/>
    <property type="evidence" value="ECO:0007669"/>
    <property type="project" value="InterPro"/>
</dbReference>
<dbReference type="PANTHER" id="PTHR43047:SF72">
    <property type="entry name" value="OSMOSENSING HISTIDINE PROTEIN KINASE SLN1"/>
    <property type="match status" value="1"/>
</dbReference>
<evidence type="ECO:0000256" key="5">
    <source>
        <dbReference type="ARBA" id="ARBA00022553"/>
    </source>
</evidence>
<evidence type="ECO:0000259" key="15">
    <source>
        <dbReference type="PROSITE" id="PS50109"/>
    </source>
</evidence>
<dbReference type="AlphaFoldDB" id="A0A644U019"/>
<dbReference type="PROSITE" id="PS50110">
    <property type="entry name" value="RESPONSE_REGULATORY"/>
    <property type="match status" value="1"/>
</dbReference>
<dbReference type="SMART" id="SM00091">
    <property type="entry name" value="PAS"/>
    <property type="match status" value="1"/>
</dbReference>
<evidence type="ECO:0000259" key="17">
    <source>
        <dbReference type="PROSITE" id="PS50112"/>
    </source>
</evidence>
<dbReference type="InterPro" id="IPR003661">
    <property type="entry name" value="HisK_dim/P_dom"/>
</dbReference>
<evidence type="ECO:0000256" key="8">
    <source>
        <dbReference type="ARBA" id="ARBA00022741"/>
    </source>
</evidence>
<keyword evidence="13 14" id="KW-0472">Membrane</keyword>
<evidence type="ECO:0000256" key="1">
    <source>
        <dbReference type="ARBA" id="ARBA00000085"/>
    </source>
</evidence>
<evidence type="ECO:0000256" key="3">
    <source>
        <dbReference type="ARBA" id="ARBA00012438"/>
    </source>
</evidence>
<dbReference type="NCBIfam" id="TIGR00229">
    <property type="entry name" value="sensory_box"/>
    <property type="match status" value="1"/>
</dbReference>
<dbReference type="InterPro" id="IPR000700">
    <property type="entry name" value="PAS-assoc_C"/>
</dbReference>
<dbReference type="EC" id="2.7.13.3" evidence="3"/>
<comment type="subcellular location">
    <subcellularLocation>
        <location evidence="2">Cell membrane</location>
        <topology evidence="2">Multi-pass membrane protein</topology>
    </subcellularLocation>
</comment>
<dbReference type="InterPro" id="IPR003594">
    <property type="entry name" value="HATPase_dom"/>
</dbReference>
<dbReference type="Gene3D" id="1.10.287.130">
    <property type="match status" value="1"/>
</dbReference>
<dbReference type="Pfam" id="PF08269">
    <property type="entry name" value="dCache_2"/>
    <property type="match status" value="1"/>
</dbReference>
<dbReference type="GO" id="GO:0005524">
    <property type="term" value="F:ATP binding"/>
    <property type="evidence" value="ECO:0007669"/>
    <property type="project" value="UniProtKB-KW"/>
</dbReference>
<dbReference type="CDD" id="cd17546">
    <property type="entry name" value="REC_hyHK_CKI1_RcsC-like"/>
    <property type="match status" value="1"/>
</dbReference>
<dbReference type="Gene3D" id="3.30.450.20">
    <property type="entry name" value="PAS domain"/>
    <property type="match status" value="3"/>
</dbReference>
<dbReference type="InterPro" id="IPR004010">
    <property type="entry name" value="Double_Cache_2"/>
</dbReference>
<feature type="domain" description="PAS" evidence="17">
    <location>
        <begin position="439"/>
        <end position="509"/>
    </location>
</feature>
<keyword evidence="4" id="KW-1003">Cell membrane</keyword>
<evidence type="ECO:0000256" key="13">
    <source>
        <dbReference type="ARBA" id="ARBA00023136"/>
    </source>
</evidence>
<keyword evidence="11 14" id="KW-1133">Transmembrane helix</keyword>
<name>A0A644U019_9ZZZZ</name>
<evidence type="ECO:0000256" key="11">
    <source>
        <dbReference type="ARBA" id="ARBA00022989"/>
    </source>
</evidence>